<feature type="compositionally biased region" description="Low complexity" evidence="1">
    <location>
        <begin position="142"/>
        <end position="151"/>
    </location>
</feature>
<gene>
    <name evidence="2" type="ORF">PWA60_14990</name>
</gene>
<dbReference type="Proteomes" id="UP001217631">
    <property type="component" value="Chromosome"/>
</dbReference>
<feature type="compositionally biased region" description="Basic and acidic residues" evidence="1">
    <location>
        <begin position="127"/>
        <end position="137"/>
    </location>
</feature>
<organism evidence="2 3">
    <name type="scientific">Pseudomonas juntendi</name>
    <dbReference type="NCBI Taxonomy" id="2666183"/>
    <lineage>
        <taxon>Bacteria</taxon>
        <taxon>Pseudomonadati</taxon>
        <taxon>Pseudomonadota</taxon>
        <taxon>Gammaproteobacteria</taxon>
        <taxon>Pseudomonadales</taxon>
        <taxon>Pseudomonadaceae</taxon>
        <taxon>Pseudomonas</taxon>
    </lineage>
</organism>
<accession>A0AAJ5UYE9</accession>
<protein>
    <submittedName>
        <fullName evidence="2">Uncharacterized protein</fullName>
    </submittedName>
</protein>
<reference evidence="2" key="1">
    <citation type="submission" date="2023-02" db="EMBL/GenBank/DDBJ databases">
        <title>tmexCD-toprJ-like cluster.</title>
        <authorList>
            <person name="Gao X."/>
            <person name="Wang C."/>
            <person name="Liu J."/>
        </authorList>
    </citation>
    <scope>NUCLEOTIDE SEQUENCE</scope>
    <source>
        <strain evidence="2">GDW21C697WI</strain>
    </source>
</reference>
<evidence type="ECO:0000256" key="1">
    <source>
        <dbReference type="SAM" id="MobiDB-lite"/>
    </source>
</evidence>
<name>A0AAJ5UYE9_9PSED</name>
<sequence length="157" mass="17431">MALKLKKVGTTKSAEARWEEYDSDTRVLLMPLDNEQYQVALERMRRRLARNDAQFGEGSVGVIEGEKTEHDNHCMLLAQFIVRDWQGAQDENGKPLAYSETVGADMLRGDIDFFLFAIRRAAAIAADNKKEQDEIKGKLSPASNGSGNGASEPQNEA</sequence>
<dbReference type="AlphaFoldDB" id="A0AAJ5UYE9"/>
<feature type="region of interest" description="Disordered" evidence="1">
    <location>
        <begin position="126"/>
        <end position="157"/>
    </location>
</feature>
<evidence type="ECO:0000313" key="2">
    <source>
        <dbReference type="EMBL" id="WEA18616.1"/>
    </source>
</evidence>
<dbReference type="EMBL" id="CP118677">
    <property type="protein sequence ID" value="WEA18616.1"/>
    <property type="molecule type" value="Genomic_DNA"/>
</dbReference>
<proteinExistence type="predicted"/>
<evidence type="ECO:0000313" key="3">
    <source>
        <dbReference type="Proteomes" id="UP001217631"/>
    </source>
</evidence>
<dbReference type="RefSeq" id="WP_232874234.1">
    <property type="nucleotide sequence ID" value="NZ_CP118677.1"/>
</dbReference>